<protein>
    <submittedName>
        <fullName evidence="1">Uncharacterized protein</fullName>
    </submittedName>
</protein>
<name>S7RBF1_GLOTA</name>
<proteinExistence type="predicted"/>
<keyword evidence="2" id="KW-1185">Reference proteome</keyword>
<gene>
    <name evidence="1" type="ORF">GLOTRDRAFT_132922</name>
</gene>
<organism evidence="1 2">
    <name type="scientific">Gloeophyllum trabeum (strain ATCC 11539 / FP-39264 / Madison 617)</name>
    <name type="common">Brown rot fungus</name>
    <dbReference type="NCBI Taxonomy" id="670483"/>
    <lineage>
        <taxon>Eukaryota</taxon>
        <taxon>Fungi</taxon>
        <taxon>Dikarya</taxon>
        <taxon>Basidiomycota</taxon>
        <taxon>Agaricomycotina</taxon>
        <taxon>Agaricomycetes</taxon>
        <taxon>Gloeophyllales</taxon>
        <taxon>Gloeophyllaceae</taxon>
        <taxon>Gloeophyllum</taxon>
    </lineage>
</organism>
<dbReference type="KEGG" id="gtr:GLOTRDRAFT_132922"/>
<dbReference type="Proteomes" id="UP000030669">
    <property type="component" value="Unassembled WGS sequence"/>
</dbReference>
<dbReference type="GeneID" id="19302611"/>
<evidence type="ECO:0000313" key="2">
    <source>
        <dbReference type="Proteomes" id="UP000030669"/>
    </source>
</evidence>
<dbReference type="AlphaFoldDB" id="S7RBF1"/>
<sequence length="50" mass="5295">MSHMILPCFHVLALGPRGSLDASGRLLTDTFRPAVDLCPLTQSLDGNEGA</sequence>
<dbReference type="RefSeq" id="XP_007870011.1">
    <property type="nucleotide sequence ID" value="XM_007871820.1"/>
</dbReference>
<reference evidence="1 2" key="1">
    <citation type="journal article" date="2012" name="Science">
        <title>The Paleozoic origin of enzymatic lignin decomposition reconstructed from 31 fungal genomes.</title>
        <authorList>
            <person name="Floudas D."/>
            <person name="Binder M."/>
            <person name="Riley R."/>
            <person name="Barry K."/>
            <person name="Blanchette R.A."/>
            <person name="Henrissat B."/>
            <person name="Martinez A.T."/>
            <person name="Otillar R."/>
            <person name="Spatafora J.W."/>
            <person name="Yadav J.S."/>
            <person name="Aerts A."/>
            <person name="Benoit I."/>
            <person name="Boyd A."/>
            <person name="Carlson A."/>
            <person name="Copeland A."/>
            <person name="Coutinho P.M."/>
            <person name="de Vries R.P."/>
            <person name="Ferreira P."/>
            <person name="Findley K."/>
            <person name="Foster B."/>
            <person name="Gaskell J."/>
            <person name="Glotzer D."/>
            <person name="Gorecki P."/>
            <person name="Heitman J."/>
            <person name="Hesse C."/>
            <person name="Hori C."/>
            <person name="Igarashi K."/>
            <person name="Jurgens J.A."/>
            <person name="Kallen N."/>
            <person name="Kersten P."/>
            <person name="Kohler A."/>
            <person name="Kuees U."/>
            <person name="Kumar T.K.A."/>
            <person name="Kuo A."/>
            <person name="LaButti K."/>
            <person name="Larrondo L.F."/>
            <person name="Lindquist E."/>
            <person name="Ling A."/>
            <person name="Lombard V."/>
            <person name="Lucas S."/>
            <person name="Lundell T."/>
            <person name="Martin R."/>
            <person name="McLaughlin D.J."/>
            <person name="Morgenstern I."/>
            <person name="Morin E."/>
            <person name="Murat C."/>
            <person name="Nagy L.G."/>
            <person name="Nolan M."/>
            <person name="Ohm R.A."/>
            <person name="Patyshakuliyeva A."/>
            <person name="Rokas A."/>
            <person name="Ruiz-Duenas F.J."/>
            <person name="Sabat G."/>
            <person name="Salamov A."/>
            <person name="Samejima M."/>
            <person name="Schmutz J."/>
            <person name="Slot J.C."/>
            <person name="St John F."/>
            <person name="Stenlid J."/>
            <person name="Sun H."/>
            <person name="Sun S."/>
            <person name="Syed K."/>
            <person name="Tsang A."/>
            <person name="Wiebenga A."/>
            <person name="Young D."/>
            <person name="Pisabarro A."/>
            <person name="Eastwood D.C."/>
            <person name="Martin F."/>
            <person name="Cullen D."/>
            <person name="Grigoriev I.V."/>
            <person name="Hibbett D.S."/>
        </authorList>
    </citation>
    <scope>NUCLEOTIDE SEQUENCE [LARGE SCALE GENOMIC DNA]</scope>
    <source>
        <strain evidence="1 2">ATCC 11539</strain>
    </source>
</reference>
<dbReference type="HOGENOM" id="CLU_3125221_0_0_1"/>
<accession>S7RBF1</accession>
<evidence type="ECO:0000313" key="1">
    <source>
        <dbReference type="EMBL" id="EPQ51555.1"/>
    </source>
</evidence>
<dbReference type="EMBL" id="KB469310">
    <property type="protein sequence ID" value="EPQ51555.1"/>
    <property type="molecule type" value="Genomic_DNA"/>
</dbReference>